<dbReference type="AlphaFoldDB" id="A0A814Y165"/>
<evidence type="ECO:0000256" key="2">
    <source>
        <dbReference type="ARBA" id="ARBA00010617"/>
    </source>
</evidence>
<dbReference type="InterPro" id="IPR001128">
    <property type="entry name" value="Cyt_P450"/>
</dbReference>
<dbReference type="Proteomes" id="UP000663828">
    <property type="component" value="Unassembled WGS sequence"/>
</dbReference>
<evidence type="ECO:0000313" key="15">
    <source>
        <dbReference type="EMBL" id="CAF1377625.1"/>
    </source>
</evidence>
<name>A0A814Y165_ADIRI</name>
<evidence type="ECO:0000256" key="9">
    <source>
        <dbReference type="ARBA" id="ARBA00023002"/>
    </source>
</evidence>
<evidence type="ECO:0000256" key="5">
    <source>
        <dbReference type="ARBA" id="ARBA00022723"/>
    </source>
</evidence>
<evidence type="ECO:0000256" key="10">
    <source>
        <dbReference type="ARBA" id="ARBA00023004"/>
    </source>
</evidence>
<dbReference type="GO" id="GO:0016705">
    <property type="term" value="F:oxidoreductase activity, acting on paired donors, with incorporation or reduction of molecular oxygen"/>
    <property type="evidence" value="ECO:0007669"/>
    <property type="project" value="InterPro"/>
</dbReference>
<dbReference type="Gene3D" id="1.10.630.10">
    <property type="entry name" value="Cytochrome P450"/>
    <property type="match status" value="1"/>
</dbReference>
<accession>A0A814Y165</accession>
<dbReference type="PANTHER" id="PTHR24302:SF47">
    <property type="entry name" value="CYTOCHROME P450"/>
    <property type="match status" value="1"/>
</dbReference>
<keyword evidence="12" id="KW-0472">Membrane</keyword>
<evidence type="ECO:0000313" key="16">
    <source>
        <dbReference type="Proteomes" id="UP000663828"/>
    </source>
</evidence>
<keyword evidence="11" id="KW-0443">Lipid metabolism</keyword>
<dbReference type="EMBL" id="CAJNOR010003100">
    <property type="protein sequence ID" value="CAF1377625.1"/>
    <property type="molecule type" value="Genomic_DNA"/>
</dbReference>
<proteinExistence type="inferred from homology"/>
<keyword evidence="16" id="KW-1185">Reference proteome</keyword>
<evidence type="ECO:0000256" key="4">
    <source>
        <dbReference type="ARBA" id="ARBA00022692"/>
    </source>
</evidence>
<comment type="caution">
    <text evidence="14">The sequence shown here is derived from an EMBL/GenBank/DDBJ whole genome shotgun (WGS) entry which is preliminary data.</text>
</comment>
<dbReference type="Proteomes" id="UP000663852">
    <property type="component" value="Unassembled WGS sequence"/>
</dbReference>
<dbReference type="InterPro" id="IPR036396">
    <property type="entry name" value="Cyt_P450_sf"/>
</dbReference>
<evidence type="ECO:0000256" key="1">
    <source>
        <dbReference type="ARBA" id="ARBA00004586"/>
    </source>
</evidence>
<dbReference type="GO" id="GO:0005506">
    <property type="term" value="F:iron ion binding"/>
    <property type="evidence" value="ECO:0007669"/>
    <property type="project" value="InterPro"/>
</dbReference>
<keyword evidence="8" id="KW-1133">Transmembrane helix</keyword>
<evidence type="ECO:0000256" key="8">
    <source>
        <dbReference type="ARBA" id="ARBA00022989"/>
    </source>
</evidence>
<sequence length="111" mass="13123">MKQRLYVDIQSTRVRIIYFYVYSIHYNPDLWGLDDSNLFVPERHTVERHPVAFLAFDVGPRACIEMRFALMEIKMALVHLLQNYTILPGLQIKHGFAIQLEAINIKLIKRH</sequence>
<keyword evidence="4" id="KW-0812">Transmembrane</keyword>
<evidence type="ECO:0000256" key="11">
    <source>
        <dbReference type="ARBA" id="ARBA00023098"/>
    </source>
</evidence>
<keyword evidence="13" id="KW-0456">Lyase</keyword>
<dbReference type="PANTHER" id="PTHR24302">
    <property type="entry name" value="CYTOCHROME P450 FAMILY 3"/>
    <property type="match status" value="1"/>
</dbReference>
<gene>
    <name evidence="14" type="ORF">EDS130_LOCUS26537</name>
    <name evidence="15" type="ORF">XAT740_LOCUS32893</name>
</gene>
<dbReference type="SUPFAM" id="SSF48264">
    <property type="entry name" value="Cytochrome P450"/>
    <property type="match status" value="1"/>
</dbReference>
<dbReference type="Pfam" id="PF00067">
    <property type="entry name" value="p450"/>
    <property type="match status" value="1"/>
</dbReference>
<evidence type="ECO:0000256" key="3">
    <source>
        <dbReference type="ARBA" id="ARBA00022617"/>
    </source>
</evidence>
<comment type="subcellular location">
    <subcellularLocation>
        <location evidence="1">Endoplasmic reticulum membrane</location>
    </subcellularLocation>
</comment>
<comment type="similarity">
    <text evidence="2">Belongs to the cytochrome P450 family.</text>
</comment>
<evidence type="ECO:0000256" key="6">
    <source>
        <dbReference type="ARBA" id="ARBA00022824"/>
    </source>
</evidence>
<evidence type="ECO:0000313" key="14">
    <source>
        <dbReference type="EMBL" id="CAF1223351.1"/>
    </source>
</evidence>
<evidence type="ECO:0000256" key="13">
    <source>
        <dbReference type="ARBA" id="ARBA00023239"/>
    </source>
</evidence>
<evidence type="ECO:0000256" key="12">
    <source>
        <dbReference type="ARBA" id="ARBA00023136"/>
    </source>
</evidence>
<dbReference type="OrthoDB" id="2789670at2759"/>
<evidence type="ECO:0000256" key="7">
    <source>
        <dbReference type="ARBA" id="ARBA00022832"/>
    </source>
</evidence>
<dbReference type="InterPro" id="IPR050705">
    <property type="entry name" value="Cytochrome_P450_3A"/>
</dbReference>
<dbReference type="GO" id="GO:0006631">
    <property type="term" value="P:fatty acid metabolic process"/>
    <property type="evidence" value="ECO:0007669"/>
    <property type="project" value="UniProtKB-KW"/>
</dbReference>
<dbReference type="GO" id="GO:0008395">
    <property type="term" value="F:steroid hydroxylase activity"/>
    <property type="evidence" value="ECO:0007669"/>
    <property type="project" value="TreeGrafter"/>
</dbReference>
<keyword evidence="7" id="KW-0276">Fatty acid metabolism</keyword>
<dbReference type="GO" id="GO:0020037">
    <property type="term" value="F:heme binding"/>
    <property type="evidence" value="ECO:0007669"/>
    <property type="project" value="InterPro"/>
</dbReference>
<evidence type="ECO:0000313" key="17">
    <source>
        <dbReference type="Proteomes" id="UP000663852"/>
    </source>
</evidence>
<protein>
    <recommendedName>
        <fullName evidence="18">Cytochrome P450</fullName>
    </recommendedName>
</protein>
<keyword evidence="6" id="KW-0256">Endoplasmic reticulum</keyword>
<organism evidence="14 17">
    <name type="scientific">Adineta ricciae</name>
    <name type="common">Rotifer</name>
    <dbReference type="NCBI Taxonomy" id="249248"/>
    <lineage>
        <taxon>Eukaryota</taxon>
        <taxon>Metazoa</taxon>
        <taxon>Spiralia</taxon>
        <taxon>Gnathifera</taxon>
        <taxon>Rotifera</taxon>
        <taxon>Eurotatoria</taxon>
        <taxon>Bdelloidea</taxon>
        <taxon>Adinetida</taxon>
        <taxon>Adinetidae</taxon>
        <taxon>Adineta</taxon>
    </lineage>
</organism>
<dbReference type="EMBL" id="CAJNOJ010000162">
    <property type="protein sequence ID" value="CAF1223351.1"/>
    <property type="molecule type" value="Genomic_DNA"/>
</dbReference>
<keyword evidence="10" id="KW-0408">Iron</keyword>
<keyword evidence="9" id="KW-0560">Oxidoreductase</keyword>
<dbReference type="GO" id="GO:0016829">
    <property type="term" value="F:lyase activity"/>
    <property type="evidence" value="ECO:0007669"/>
    <property type="project" value="UniProtKB-KW"/>
</dbReference>
<reference evidence="14" key="1">
    <citation type="submission" date="2021-02" db="EMBL/GenBank/DDBJ databases">
        <authorList>
            <person name="Nowell W R."/>
        </authorList>
    </citation>
    <scope>NUCLEOTIDE SEQUENCE</scope>
</reference>
<keyword evidence="3" id="KW-0349">Heme</keyword>
<dbReference type="GO" id="GO:0005789">
    <property type="term" value="C:endoplasmic reticulum membrane"/>
    <property type="evidence" value="ECO:0007669"/>
    <property type="project" value="UniProtKB-SubCell"/>
</dbReference>
<evidence type="ECO:0008006" key="18">
    <source>
        <dbReference type="Google" id="ProtNLM"/>
    </source>
</evidence>
<keyword evidence="5" id="KW-0479">Metal-binding</keyword>